<evidence type="ECO:0000259" key="1">
    <source>
        <dbReference type="Pfam" id="PF01476"/>
    </source>
</evidence>
<dbReference type="Pfam" id="PF01476">
    <property type="entry name" value="LysM"/>
    <property type="match status" value="1"/>
</dbReference>
<dbReference type="Gene3D" id="3.10.350.10">
    <property type="entry name" value="LysM domain"/>
    <property type="match status" value="1"/>
</dbReference>
<name>A0A7G9FQZ1_9FIRM</name>
<gene>
    <name evidence="2" type="ORF">H9Q76_06795</name>
</gene>
<dbReference type="EMBL" id="CP060632">
    <property type="protein sequence ID" value="QNM00973.1"/>
    <property type="molecule type" value="Genomic_DNA"/>
</dbReference>
<feature type="domain" description="LysM" evidence="1">
    <location>
        <begin position="42"/>
        <end position="91"/>
    </location>
</feature>
<organism evidence="2 3">
    <name type="scientific">Wujia chipingensis</name>
    <dbReference type="NCBI Taxonomy" id="2763670"/>
    <lineage>
        <taxon>Bacteria</taxon>
        <taxon>Bacillati</taxon>
        <taxon>Bacillota</taxon>
        <taxon>Clostridia</taxon>
        <taxon>Lachnospirales</taxon>
        <taxon>Lachnospiraceae</taxon>
        <taxon>Wujia</taxon>
    </lineage>
</organism>
<dbReference type="RefSeq" id="WP_118670720.1">
    <property type="nucleotide sequence ID" value="NZ_CP060632.1"/>
</dbReference>
<evidence type="ECO:0000313" key="3">
    <source>
        <dbReference type="Proteomes" id="UP000515819"/>
    </source>
</evidence>
<dbReference type="CDD" id="cd00118">
    <property type="entry name" value="LysM"/>
    <property type="match status" value="1"/>
</dbReference>
<dbReference type="AlphaFoldDB" id="A0A7G9FQZ1"/>
<dbReference type="SUPFAM" id="SSF54106">
    <property type="entry name" value="LysM domain"/>
    <property type="match status" value="1"/>
</dbReference>
<sequence length="97" mass="11217">MKHKLIFGLSLVLIICIIFGVNNKKQNPEAATSNQKYYACITIDEGETLWTIAEEHYSEEYNSYQEYIDEVKFINNLTDDTIYRGAKLVIPYYAAPL</sequence>
<dbReference type="InterPro" id="IPR018392">
    <property type="entry name" value="LysM"/>
</dbReference>
<reference evidence="2 3" key="1">
    <citation type="submission" date="2020-08" db="EMBL/GenBank/DDBJ databases">
        <authorList>
            <person name="Liu C."/>
            <person name="Sun Q."/>
        </authorList>
    </citation>
    <scope>NUCLEOTIDE SEQUENCE [LARGE SCALE GENOMIC DNA]</scope>
    <source>
        <strain evidence="2 3">NSJ-4</strain>
    </source>
</reference>
<accession>A0A7G9FQZ1</accession>
<dbReference type="KEGG" id="wcp:H9Q76_06795"/>
<proteinExistence type="predicted"/>
<keyword evidence="3" id="KW-1185">Reference proteome</keyword>
<dbReference type="InterPro" id="IPR036779">
    <property type="entry name" value="LysM_dom_sf"/>
</dbReference>
<evidence type="ECO:0000313" key="2">
    <source>
        <dbReference type="EMBL" id="QNM00973.1"/>
    </source>
</evidence>
<dbReference type="Proteomes" id="UP000515819">
    <property type="component" value="Chromosome"/>
</dbReference>
<protein>
    <submittedName>
        <fullName evidence="2">LysM peptidoglycan-binding domain-containing protein</fullName>
    </submittedName>
</protein>